<dbReference type="PANTHER" id="PTHR10894:SF1">
    <property type="entry name" value="NUCLEOLAR PROTEIN 58"/>
    <property type="match status" value="1"/>
</dbReference>
<keyword evidence="6" id="KW-0472">Membrane</keyword>
<evidence type="ECO:0000256" key="4">
    <source>
        <dbReference type="ARBA" id="ARBA00023242"/>
    </source>
</evidence>
<dbReference type="GO" id="GO:0031428">
    <property type="term" value="C:box C/D methylation guide snoRNP complex"/>
    <property type="evidence" value="ECO:0007669"/>
    <property type="project" value="InterPro"/>
</dbReference>
<comment type="subcellular location">
    <subcellularLocation>
        <location evidence="1">Nucleus</location>
        <location evidence="1">Nucleolus</location>
    </subcellularLocation>
</comment>
<dbReference type="OrthoDB" id="2356035at2759"/>
<dbReference type="EMBL" id="JAAALK010000079">
    <property type="protein sequence ID" value="KAG8097427.1"/>
    <property type="molecule type" value="Genomic_DNA"/>
</dbReference>
<dbReference type="Pfam" id="PF08156">
    <property type="entry name" value="NOP5NT"/>
    <property type="match status" value="1"/>
</dbReference>
<keyword evidence="6" id="KW-0812">Transmembrane</keyword>
<comment type="caution">
    <text evidence="8">The sequence shown here is derived from an EMBL/GenBank/DDBJ whole genome shotgun (WGS) entry which is preliminary data.</text>
</comment>
<proteinExistence type="inferred from homology"/>
<evidence type="ECO:0000259" key="7">
    <source>
        <dbReference type="PROSITE" id="PS51358"/>
    </source>
</evidence>
<dbReference type="InterPro" id="IPR004158">
    <property type="entry name" value="DUF247_pln"/>
</dbReference>
<keyword evidence="9" id="KW-1185">Reference proteome</keyword>
<dbReference type="Proteomes" id="UP000729402">
    <property type="component" value="Unassembled WGS sequence"/>
</dbReference>
<dbReference type="GO" id="GO:0030515">
    <property type="term" value="F:snoRNA binding"/>
    <property type="evidence" value="ECO:0007669"/>
    <property type="project" value="InterPro"/>
</dbReference>
<keyword evidence="4" id="KW-0539">Nucleus</keyword>
<feature type="transmembrane region" description="Helical" evidence="6">
    <location>
        <begin position="891"/>
        <end position="909"/>
    </location>
</feature>
<name>A0A8J5WY34_ZIZPA</name>
<dbReference type="InterPro" id="IPR045056">
    <property type="entry name" value="Nop56/Nop58"/>
</dbReference>
<reference evidence="8" key="2">
    <citation type="submission" date="2021-02" db="EMBL/GenBank/DDBJ databases">
        <authorList>
            <person name="Kimball J.A."/>
            <person name="Haas M.W."/>
            <person name="Macchietto M."/>
            <person name="Kono T."/>
            <person name="Duquette J."/>
            <person name="Shao M."/>
        </authorList>
    </citation>
    <scope>NUCLEOTIDE SEQUENCE</scope>
    <source>
        <tissue evidence="8">Fresh leaf tissue</tissue>
    </source>
</reference>
<evidence type="ECO:0000313" key="9">
    <source>
        <dbReference type="Proteomes" id="UP000729402"/>
    </source>
</evidence>
<dbReference type="FunFam" id="1.10.246.90:FF:000003">
    <property type="entry name" value="Nucleolar protein 58"/>
    <property type="match status" value="1"/>
</dbReference>
<reference evidence="8" key="1">
    <citation type="journal article" date="2021" name="bioRxiv">
        <title>Whole Genome Assembly and Annotation of Northern Wild Rice, Zizania palustris L., Supports a Whole Genome Duplication in the Zizania Genus.</title>
        <authorList>
            <person name="Haas M."/>
            <person name="Kono T."/>
            <person name="Macchietto M."/>
            <person name="Millas R."/>
            <person name="McGilp L."/>
            <person name="Shao M."/>
            <person name="Duquette J."/>
            <person name="Hirsch C.N."/>
            <person name="Kimball J."/>
        </authorList>
    </citation>
    <scope>NUCLEOTIDE SEQUENCE</scope>
    <source>
        <tissue evidence="8">Fresh leaf tissue</tissue>
    </source>
</reference>
<evidence type="ECO:0000256" key="3">
    <source>
        <dbReference type="ARBA" id="ARBA00022517"/>
    </source>
</evidence>
<evidence type="ECO:0000256" key="1">
    <source>
        <dbReference type="ARBA" id="ARBA00004604"/>
    </source>
</evidence>
<keyword evidence="3" id="KW-0690">Ribosome biogenesis</keyword>
<dbReference type="Pfam" id="PF03140">
    <property type="entry name" value="DUF247"/>
    <property type="match status" value="1"/>
</dbReference>
<dbReference type="SMART" id="SM00931">
    <property type="entry name" value="NOSIC"/>
    <property type="match status" value="1"/>
</dbReference>
<dbReference type="PANTHER" id="PTHR10894">
    <property type="entry name" value="NUCLEOLAR PROTEIN 5 NUCLEOLAR PROTEIN NOP5 NOP58"/>
    <property type="match status" value="1"/>
</dbReference>
<sequence>MLVLFETPAGFALFKVQDEGKLDKVKDPWKEFTTSDSARKVVELKAFNKFENTSDALSDATLIIDSKPSKGLRKFLQKHCEGETLAVADSKLGNAITEKLISLKINCLHNSAVMELMRGLRNQLTELISGLGAQDLGPMSLLLTLPTGYLPFVDTMIVQAIGLLDDLDKELNTYAMRVLEWYGWHFPELTEIVTDNIHYAKVAKMMGNRTNAVNLDFSEILSDDEVEAQLKEAAVISMGTEVSELDLLNIRELCDQVLSLSEYRAQLFDYLRSRMNTISPTLTTLVGELVGARLIAHGGSLVNLAKQPGSTIQILGAEKALFRALKTKHATPKYGLIYHASLIGQAAPKHKGKISRSLAAKTALAIRYDALGDGEDNSIGLESRIKFDEAEWIIRIRRVLDEDTELDDDSQPISIFDVPKPLLCSKPEAYIPQLVAIGPYHHRRRELRDMEMYKLCAARRAQSHLPDKNLKQLVDIFAALEYRIRAHYHRHLSVSNETLAWMMAIDVSFLLEFLQTFSRNEQQRRTLQRIPSRMSHLVDPSRRTSSRSMVLHDIVKLENQIPLFLLVKAMDTRSCRSSGGGAGAAQPVVSSMLAGFFHEVSTFEGMASPCTDDVSRHAHLLDFLYTSMVPCCVVEGSDDTTEQADDGSHHVKRAALLPVTELLIRCGAKFLSMVADFMVRIVSRFASAIPCVSVIARPIEQLTSSQTQRGSQARRKADASCSPRSENVSPLADEIAVPCVAELVYSGVKFVPANGGLADIEFCAAAATLHLPVIRVDGMSETVLRNLVAYEAASVGCCTLVLARYVELMNGIIDTDEDARLLRESGVIRSHMKNDQEVAELWNGMTRSVRLTRVAALDRVIDGLNRHHSSCWKVRVRSFLKEQEVLGSREMVACVTLLLLVLFLSLQLFCVARGGSIPASHGMARRTGAA</sequence>
<protein>
    <recommendedName>
        <fullName evidence="7">Nop domain-containing protein</fullName>
    </recommendedName>
</protein>
<evidence type="ECO:0000256" key="6">
    <source>
        <dbReference type="SAM" id="Phobius"/>
    </source>
</evidence>
<dbReference type="InterPro" id="IPR012974">
    <property type="entry name" value="NOP58/56_N"/>
</dbReference>
<evidence type="ECO:0000256" key="5">
    <source>
        <dbReference type="SAM" id="MobiDB-lite"/>
    </source>
</evidence>
<dbReference type="PROSITE" id="PS51358">
    <property type="entry name" value="NOP"/>
    <property type="match status" value="1"/>
</dbReference>
<dbReference type="AlphaFoldDB" id="A0A8J5WY34"/>
<accession>A0A8J5WY34</accession>
<dbReference type="GO" id="GO:0042254">
    <property type="term" value="P:ribosome biogenesis"/>
    <property type="evidence" value="ECO:0007669"/>
    <property type="project" value="UniProtKB-KW"/>
</dbReference>
<dbReference type="Pfam" id="PF01798">
    <property type="entry name" value="Nop"/>
    <property type="match status" value="1"/>
</dbReference>
<feature type="domain" description="Nop" evidence="7">
    <location>
        <begin position="278"/>
        <end position="396"/>
    </location>
</feature>
<dbReference type="InterPro" id="IPR012976">
    <property type="entry name" value="NOSIC"/>
</dbReference>
<dbReference type="GO" id="GO:0032040">
    <property type="term" value="C:small-subunit processome"/>
    <property type="evidence" value="ECO:0007669"/>
    <property type="project" value="InterPro"/>
</dbReference>
<evidence type="ECO:0000256" key="2">
    <source>
        <dbReference type="ARBA" id="ARBA00009211"/>
    </source>
</evidence>
<evidence type="ECO:0000313" key="8">
    <source>
        <dbReference type="EMBL" id="KAG8097427.1"/>
    </source>
</evidence>
<dbReference type="InterPro" id="IPR002687">
    <property type="entry name" value="Nop_dom"/>
</dbReference>
<feature type="region of interest" description="Disordered" evidence="5">
    <location>
        <begin position="705"/>
        <end position="725"/>
    </location>
</feature>
<comment type="similarity">
    <text evidence="2">Belongs to the NOP5/NOP56 family.</text>
</comment>
<organism evidence="8 9">
    <name type="scientific">Zizania palustris</name>
    <name type="common">Northern wild rice</name>
    <dbReference type="NCBI Taxonomy" id="103762"/>
    <lineage>
        <taxon>Eukaryota</taxon>
        <taxon>Viridiplantae</taxon>
        <taxon>Streptophyta</taxon>
        <taxon>Embryophyta</taxon>
        <taxon>Tracheophyta</taxon>
        <taxon>Spermatophyta</taxon>
        <taxon>Magnoliopsida</taxon>
        <taxon>Liliopsida</taxon>
        <taxon>Poales</taxon>
        <taxon>Poaceae</taxon>
        <taxon>BOP clade</taxon>
        <taxon>Oryzoideae</taxon>
        <taxon>Oryzeae</taxon>
        <taxon>Zizaniinae</taxon>
        <taxon>Zizania</taxon>
    </lineage>
</organism>
<keyword evidence="6" id="KW-1133">Transmembrane helix</keyword>
<gene>
    <name evidence="8" type="ORF">GUJ93_ZPchr0013g35527</name>
</gene>